<evidence type="ECO:0000256" key="3">
    <source>
        <dbReference type="ARBA" id="ARBA00022833"/>
    </source>
</evidence>
<proteinExistence type="predicted"/>
<evidence type="ECO:0000256" key="1">
    <source>
        <dbReference type="ARBA" id="ARBA00022723"/>
    </source>
</evidence>
<dbReference type="InterPro" id="IPR007527">
    <property type="entry name" value="Znf_SWIM"/>
</dbReference>
<keyword evidence="7" id="KW-1185">Reference proteome</keyword>
<dbReference type="GO" id="GO:0008270">
    <property type="term" value="F:zinc ion binding"/>
    <property type="evidence" value="ECO:0007669"/>
    <property type="project" value="UniProtKB-KW"/>
</dbReference>
<dbReference type="SMART" id="SM00575">
    <property type="entry name" value="ZnF_PMZ"/>
    <property type="match status" value="1"/>
</dbReference>
<dbReference type="InterPro" id="IPR006564">
    <property type="entry name" value="Znf_PMZ"/>
</dbReference>
<gene>
    <name evidence="6" type="ORF">RHGRI_010471</name>
</gene>
<name>A0AAV6KJH0_9ERIC</name>
<feature type="domain" description="SWIM-type" evidence="5">
    <location>
        <begin position="669"/>
        <end position="709"/>
    </location>
</feature>
<keyword evidence="3" id="KW-0862">Zinc</keyword>
<dbReference type="Pfam" id="PF04434">
    <property type="entry name" value="SWIM"/>
    <property type="match status" value="1"/>
</dbReference>
<dbReference type="Pfam" id="PF03108">
    <property type="entry name" value="DBD_Tnp_Mut"/>
    <property type="match status" value="1"/>
</dbReference>
<reference evidence="6" key="1">
    <citation type="submission" date="2020-08" db="EMBL/GenBank/DDBJ databases">
        <title>Plant Genome Project.</title>
        <authorList>
            <person name="Zhang R.-G."/>
        </authorList>
    </citation>
    <scope>NUCLEOTIDE SEQUENCE</scope>
    <source>
        <strain evidence="6">WSP0</strain>
        <tissue evidence="6">Leaf</tissue>
    </source>
</reference>
<accession>A0AAV6KJH0</accession>
<organism evidence="6 7">
    <name type="scientific">Rhododendron griersonianum</name>
    <dbReference type="NCBI Taxonomy" id="479676"/>
    <lineage>
        <taxon>Eukaryota</taxon>
        <taxon>Viridiplantae</taxon>
        <taxon>Streptophyta</taxon>
        <taxon>Embryophyta</taxon>
        <taxon>Tracheophyta</taxon>
        <taxon>Spermatophyta</taxon>
        <taxon>Magnoliopsida</taxon>
        <taxon>eudicotyledons</taxon>
        <taxon>Gunneridae</taxon>
        <taxon>Pentapetalae</taxon>
        <taxon>asterids</taxon>
        <taxon>Ericales</taxon>
        <taxon>Ericaceae</taxon>
        <taxon>Ericoideae</taxon>
        <taxon>Rhodoreae</taxon>
        <taxon>Rhododendron</taxon>
    </lineage>
</organism>
<evidence type="ECO:0000313" key="6">
    <source>
        <dbReference type="EMBL" id="KAG5552404.1"/>
    </source>
</evidence>
<keyword evidence="2 4" id="KW-0863">Zinc-finger</keyword>
<dbReference type="Proteomes" id="UP000823749">
    <property type="component" value="Chromosome 4"/>
</dbReference>
<evidence type="ECO:0000313" key="7">
    <source>
        <dbReference type="Proteomes" id="UP000823749"/>
    </source>
</evidence>
<protein>
    <recommendedName>
        <fullName evidence="5">SWIM-type domain-containing protein</fullName>
    </recommendedName>
</protein>
<dbReference type="AlphaFoldDB" id="A0AAV6KJH0"/>
<dbReference type="PANTHER" id="PTHR31973">
    <property type="entry name" value="POLYPROTEIN, PUTATIVE-RELATED"/>
    <property type="match status" value="1"/>
</dbReference>
<evidence type="ECO:0000256" key="4">
    <source>
        <dbReference type="PROSITE-ProRule" id="PRU00325"/>
    </source>
</evidence>
<evidence type="ECO:0000259" key="5">
    <source>
        <dbReference type="PROSITE" id="PS50966"/>
    </source>
</evidence>
<dbReference type="EMBL" id="JACTNZ010000004">
    <property type="protein sequence ID" value="KAG5552404.1"/>
    <property type="molecule type" value="Genomic_DNA"/>
</dbReference>
<sequence>MMLPEAGTMQTEIVVTVLQNSLAVIYIDYNFGDGEVPGCWVWRMKNYSVEESWSLLFRVDHSRVLDWPVGFKVNGELVMKTRAVSLVSYDPKNKQVKDLGIHGWRRAHLCIWVLLMDHFLFRTKRMVLRKLRSLNEENDVEEDLMRPGSFFFEAGLTFESPVCLSFGYAGMALGFDANSMDEPAVLLCRRADKSVAIILSQNLDFESLVSKLSHKWKDLTQGCFEICYTLDGHPNCDVDCDEDLIALRTLAKKFRIGRIDVFVKDLTGSNTSLNVGECGDRCSSSLNVGGSSELISEIDNGSEMTMSLYDQEKKQLKSDGWRIAIKGVDQVFVGGAVAFRESLSKYSLFHGFQYIYAKNDAETVKACCRTLHCTWFVKAKVEKPSGLFRIKELMNEHSCGAASLSTSSSRSSSGLIGRIFSEAIRLSPSKRPVDVRKELKKDYGIDVTYRRAWMGVEKARSFVYGDYKKSFKELTWFVDSFKASNPDSTCDLESDEARRFKRLFVGFATCKHGFKFCLPLLFLDGTFLKGTHKGCLLAACAKDGNRANVQECDKLLSKLKQDGGVKITEFLSRLENEHWCHPYFPGKRYGELTFNLVECFNNWIRKERRLPITQLVDKIRLKLMDQMCDRRELAAKWKTVICPKWDKKLVELFGLSKTWNVVRANGDLYEVQSDPSVSVDIVRSSCSCGDWQLNMFPCVHGVCALKKSKKDLNDYMECCFFSESYREAYSKCINPVPRIWQNVDLDAADDILLPPLCKRPPGRPRTERIPSTGAKTRKVTCSRCGQVGTHNRGTCKEPLES</sequence>
<evidence type="ECO:0000256" key="2">
    <source>
        <dbReference type="ARBA" id="ARBA00022771"/>
    </source>
</evidence>
<dbReference type="PANTHER" id="PTHR31973:SF187">
    <property type="entry name" value="MUTATOR TRANSPOSASE MUDRA PROTEIN"/>
    <property type="match status" value="1"/>
</dbReference>
<comment type="caution">
    <text evidence="6">The sequence shown here is derived from an EMBL/GenBank/DDBJ whole genome shotgun (WGS) entry which is preliminary data.</text>
</comment>
<dbReference type="PROSITE" id="PS50966">
    <property type="entry name" value="ZF_SWIM"/>
    <property type="match status" value="1"/>
</dbReference>
<dbReference type="InterPro" id="IPR004332">
    <property type="entry name" value="Transposase_MuDR"/>
</dbReference>
<keyword evidence="1" id="KW-0479">Metal-binding</keyword>